<dbReference type="RefSeq" id="WP_160763733.1">
    <property type="nucleotide sequence ID" value="NZ_WUPT01000001.1"/>
</dbReference>
<reference evidence="1 2" key="1">
    <citation type="submission" date="2019-12" db="EMBL/GenBank/DDBJ databases">
        <authorList>
            <person name="Lee S.D."/>
        </authorList>
    </citation>
    <scope>NUCLEOTIDE SEQUENCE [LARGE SCALE GENOMIC DNA]</scope>
    <source>
        <strain evidence="1 2">GH1-50</strain>
    </source>
</reference>
<accession>A0A7C9ISE3</accession>
<dbReference type="AlphaFoldDB" id="A0A7C9ISE3"/>
<dbReference type="Proteomes" id="UP000480350">
    <property type="component" value="Unassembled WGS sequence"/>
</dbReference>
<sequence>MMKSDLKSEDHMTSISKSAAMDALRTLDGLLAKAEADGGAIRKRAEDLCAEVQARFEAQGMSKRDASVAATKDPVYRKAYAIAIEAQERQLRDMAGARAVGAYIS</sequence>
<keyword evidence="2" id="KW-1185">Reference proteome</keyword>
<name>A0A7C9ISE3_9RHOB</name>
<gene>
    <name evidence="1" type="ORF">GQ651_08505</name>
</gene>
<proteinExistence type="predicted"/>
<evidence type="ECO:0000313" key="1">
    <source>
        <dbReference type="EMBL" id="MXQ07885.1"/>
    </source>
</evidence>
<organism evidence="1 2">
    <name type="scientific">Kangsaoukella pontilimi</name>
    <dbReference type="NCBI Taxonomy" id="2691042"/>
    <lineage>
        <taxon>Bacteria</taxon>
        <taxon>Pseudomonadati</taxon>
        <taxon>Pseudomonadota</taxon>
        <taxon>Alphaproteobacteria</taxon>
        <taxon>Rhodobacterales</taxon>
        <taxon>Paracoccaceae</taxon>
        <taxon>Kangsaoukella</taxon>
    </lineage>
</organism>
<protein>
    <submittedName>
        <fullName evidence="1">Uncharacterized protein</fullName>
    </submittedName>
</protein>
<dbReference type="EMBL" id="WUPT01000001">
    <property type="protein sequence ID" value="MXQ07885.1"/>
    <property type="molecule type" value="Genomic_DNA"/>
</dbReference>
<evidence type="ECO:0000313" key="2">
    <source>
        <dbReference type="Proteomes" id="UP000480350"/>
    </source>
</evidence>
<reference evidence="1 2" key="2">
    <citation type="submission" date="2020-03" db="EMBL/GenBank/DDBJ databases">
        <title>Kangsaoukella pontilimi gen. nov., sp. nov., a new member of the family Rhodobacteraceae isolated from a tidal mudflat.</title>
        <authorList>
            <person name="Kim I.S."/>
        </authorList>
    </citation>
    <scope>NUCLEOTIDE SEQUENCE [LARGE SCALE GENOMIC DNA]</scope>
    <source>
        <strain evidence="1 2">GH1-50</strain>
    </source>
</reference>
<comment type="caution">
    <text evidence="1">The sequence shown here is derived from an EMBL/GenBank/DDBJ whole genome shotgun (WGS) entry which is preliminary data.</text>
</comment>